<comment type="caution">
    <text evidence="2">The sequence shown here is derived from an EMBL/GenBank/DDBJ whole genome shotgun (WGS) entry which is preliminary data.</text>
</comment>
<name>A0AAV4BK87_9GAST</name>
<proteinExistence type="predicted"/>
<keyword evidence="1" id="KW-0732">Signal</keyword>
<evidence type="ECO:0000256" key="1">
    <source>
        <dbReference type="SAM" id="SignalP"/>
    </source>
</evidence>
<evidence type="ECO:0000313" key="3">
    <source>
        <dbReference type="Proteomes" id="UP000735302"/>
    </source>
</evidence>
<dbReference type="Proteomes" id="UP000735302">
    <property type="component" value="Unassembled WGS sequence"/>
</dbReference>
<evidence type="ECO:0008006" key="4">
    <source>
        <dbReference type="Google" id="ProtNLM"/>
    </source>
</evidence>
<evidence type="ECO:0000313" key="2">
    <source>
        <dbReference type="EMBL" id="GFO18719.1"/>
    </source>
</evidence>
<dbReference type="AlphaFoldDB" id="A0AAV4BK87"/>
<protein>
    <recommendedName>
        <fullName evidence="4">ShKT domain-containing protein</fullName>
    </recommendedName>
</protein>
<sequence length="140" mass="14944">MKATAVLSLLALMAYIVTATPCADICNAQCDLRKQTCKFIDVFGILCETQNEICTKACDAACGCVDTCAKKCGGEYASCKGEGKALLGIYSCGLNLTVCTSTCHTKCNFKLYSTIVTSITTGSKSLLKFPKFGLEDYIKP</sequence>
<dbReference type="EMBL" id="BLXT01004974">
    <property type="protein sequence ID" value="GFO18719.1"/>
    <property type="molecule type" value="Genomic_DNA"/>
</dbReference>
<accession>A0AAV4BK87</accession>
<feature type="chain" id="PRO_5043842416" description="ShKT domain-containing protein" evidence="1">
    <location>
        <begin position="20"/>
        <end position="140"/>
    </location>
</feature>
<organism evidence="2 3">
    <name type="scientific">Plakobranchus ocellatus</name>
    <dbReference type="NCBI Taxonomy" id="259542"/>
    <lineage>
        <taxon>Eukaryota</taxon>
        <taxon>Metazoa</taxon>
        <taxon>Spiralia</taxon>
        <taxon>Lophotrochozoa</taxon>
        <taxon>Mollusca</taxon>
        <taxon>Gastropoda</taxon>
        <taxon>Heterobranchia</taxon>
        <taxon>Euthyneura</taxon>
        <taxon>Panpulmonata</taxon>
        <taxon>Sacoglossa</taxon>
        <taxon>Placobranchoidea</taxon>
        <taxon>Plakobranchidae</taxon>
        <taxon>Plakobranchus</taxon>
    </lineage>
</organism>
<keyword evidence="3" id="KW-1185">Reference proteome</keyword>
<feature type="signal peptide" evidence="1">
    <location>
        <begin position="1"/>
        <end position="19"/>
    </location>
</feature>
<reference evidence="2 3" key="1">
    <citation type="journal article" date="2021" name="Elife">
        <title>Chloroplast acquisition without the gene transfer in kleptoplastic sea slugs, Plakobranchus ocellatus.</title>
        <authorList>
            <person name="Maeda T."/>
            <person name="Takahashi S."/>
            <person name="Yoshida T."/>
            <person name="Shimamura S."/>
            <person name="Takaki Y."/>
            <person name="Nagai Y."/>
            <person name="Toyoda A."/>
            <person name="Suzuki Y."/>
            <person name="Arimoto A."/>
            <person name="Ishii H."/>
            <person name="Satoh N."/>
            <person name="Nishiyama T."/>
            <person name="Hasebe M."/>
            <person name="Maruyama T."/>
            <person name="Minagawa J."/>
            <person name="Obokata J."/>
            <person name="Shigenobu S."/>
        </authorList>
    </citation>
    <scope>NUCLEOTIDE SEQUENCE [LARGE SCALE GENOMIC DNA]</scope>
</reference>
<gene>
    <name evidence="2" type="ORF">PoB_004522400</name>
</gene>